<accession>A0A918ULS1</accession>
<protein>
    <submittedName>
        <fullName evidence="1">Uncharacterized protein</fullName>
    </submittedName>
</protein>
<keyword evidence="2" id="KW-1185">Reference proteome</keyword>
<dbReference type="EMBL" id="BMZB01000001">
    <property type="protein sequence ID" value="GGZ20949.1"/>
    <property type="molecule type" value="Genomic_DNA"/>
</dbReference>
<gene>
    <name evidence="1" type="ORF">GCM10011273_01980</name>
</gene>
<name>A0A918ULS1_9CAUL</name>
<reference evidence="1" key="2">
    <citation type="submission" date="2020-09" db="EMBL/GenBank/DDBJ databases">
        <authorList>
            <person name="Sun Q."/>
            <person name="Kim S."/>
        </authorList>
    </citation>
    <scope>NUCLEOTIDE SEQUENCE</scope>
    <source>
        <strain evidence="1">KCTC 32296</strain>
    </source>
</reference>
<evidence type="ECO:0000313" key="1">
    <source>
        <dbReference type="EMBL" id="GGZ20949.1"/>
    </source>
</evidence>
<comment type="caution">
    <text evidence="1">The sequence shown here is derived from an EMBL/GenBank/DDBJ whole genome shotgun (WGS) entry which is preliminary data.</text>
</comment>
<evidence type="ECO:0000313" key="2">
    <source>
        <dbReference type="Proteomes" id="UP000662572"/>
    </source>
</evidence>
<organism evidence="1 2">
    <name type="scientific">Asticcacaulis endophyticus</name>
    <dbReference type="NCBI Taxonomy" id="1395890"/>
    <lineage>
        <taxon>Bacteria</taxon>
        <taxon>Pseudomonadati</taxon>
        <taxon>Pseudomonadota</taxon>
        <taxon>Alphaproteobacteria</taxon>
        <taxon>Caulobacterales</taxon>
        <taxon>Caulobacteraceae</taxon>
        <taxon>Asticcacaulis</taxon>
    </lineage>
</organism>
<dbReference type="AlphaFoldDB" id="A0A918ULS1"/>
<proteinExistence type="predicted"/>
<sequence length="66" mass="6974">MIDEADLGKALADVQHDANRVFLPDVSQPVASYRFPLPSFVSPFCDGLSGSDYSITAKGAINAACL</sequence>
<reference evidence="1" key="1">
    <citation type="journal article" date="2014" name="Int. J. Syst. Evol. Microbiol.">
        <title>Complete genome sequence of Corynebacterium casei LMG S-19264T (=DSM 44701T), isolated from a smear-ripened cheese.</title>
        <authorList>
            <consortium name="US DOE Joint Genome Institute (JGI-PGF)"/>
            <person name="Walter F."/>
            <person name="Albersmeier A."/>
            <person name="Kalinowski J."/>
            <person name="Ruckert C."/>
        </authorList>
    </citation>
    <scope>NUCLEOTIDE SEQUENCE</scope>
    <source>
        <strain evidence="1">KCTC 32296</strain>
    </source>
</reference>
<dbReference type="Proteomes" id="UP000662572">
    <property type="component" value="Unassembled WGS sequence"/>
</dbReference>